<dbReference type="CDD" id="cd02016">
    <property type="entry name" value="TPP_E1_OGDC_like"/>
    <property type="match status" value="1"/>
</dbReference>
<evidence type="ECO:0000256" key="5">
    <source>
        <dbReference type="ARBA" id="ARBA00022723"/>
    </source>
</evidence>
<keyword evidence="5" id="KW-0479">Metal-binding</keyword>
<evidence type="ECO:0000256" key="12">
    <source>
        <dbReference type="SAM" id="MobiDB-lite"/>
    </source>
</evidence>
<dbReference type="Pfam" id="PF16870">
    <property type="entry name" value="OxoGdeHyase_C"/>
    <property type="match status" value="1"/>
</dbReference>
<dbReference type="InterPro" id="IPR031717">
    <property type="entry name" value="ODO-1/KGD_C"/>
</dbReference>
<evidence type="ECO:0000256" key="3">
    <source>
        <dbReference type="ARBA" id="ARBA00004813"/>
    </source>
</evidence>
<evidence type="ECO:0000256" key="10">
    <source>
        <dbReference type="ARBA" id="ARBA00051911"/>
    </source>
</evidence>
<keyword evidence="8" id="KW-0786">Thiamine pyrophosphate</keyword>
<proteinExistence type="predicted"/>
<comment type="catalytic activity">
    <reaction evidence="10">
        <text>N(6)-[(R)-lipoyl]-L-lysyl-[protein] + 2-oxoglutarate + H(+) = N(6)-[(R)-S(8)-succinyldihydrolipoyl]-L-lysyl-[protein] + CO2</text>
        <dbReference type="Rhea" id="RHEA:12188"/>
        <dbReference type="Rhea" id="RHEA-COMP:10474"/>
        <dbReference type="Rhea" id="RHEA-COMP:20092"/>
        <dbReference type="ChEBI" id="CHEBI:15378"/>
        <dbReference type="ChEBI" id="CHEBI:16526"/>
        <dbReference type="ChEBI" id="CHEBI:16810"/>
        <dbReference type="ChEBI" id="CHEBI:83099"/>
        <dbReference type="ChEBI" id="CHEBI:83120"/>
        <dbReference type="EC" id="1.2.4.2"/>
    </reaction>
</comment>
<organism evidence="14 15">
    <name type="scientific">Arcanobacterium pinnipediorum</name>
    <dbReference type="NCBI Taxonomy" id="1503041"/>
    <lineage>
        <taxon>Bacteria</taxon>
        <taxon>Bacillati</taxon>
        <taxon>Actinomycetota</taxon>
        <taxon>Actinomycetes</taxon>
        <taxon>Actinomycetales</taxon>
        <taxon>Actinomycetaceae</taxon>
        <taxon>Arcanobacterium</taxon>
    </lineage>
</organism>
<dbReference type="RefSeq" id="WP_252673564.1">
    <property type="nucleotide sequence ID" value="NZ_CP099547.1"/>
</dbReference>
<dbReference type="NCBIfam" id="NF006914">
    <property type="entry name" value="PRK09404.1"/>
    <property type="match status" value="1"/>
</dbReference>
<dbReference type="InterPro" id="IPR032106">
    <property type="entry name" value="2-oxogl_dehyd_N"/>
</dbReference>
<dbReference type="Gene3D" id="1.10.287.1150">
    <property type="entry name" value="TPP helical domain"/>
    <property type="match status" value="1"/>
</dbReference>
<feature type="region of interest" description="Disordered" evidence="12">
    <location>
        <begin position="61"/>
        <end position="107"/>
    </location>
</feature>
<dbReference type="Pfam" id="PF00676">
    <property type="entry name" value="E1_dh"/>
    <property type="match status" value="1"/>
</dbReference>
<dbReference type="InterPro" id="IPR001017">
    <property type="entry name" value="DH_E1"/>
</dbReference>
<comment type="pathway">
    <text evidence="3">Carbohydrate metabolism; tricarboxylic acid cycle; succinyl-CoA from 2-oxoglutarate (dehydrogenase route): step 1/1.</text>
</comment>
<evidence type="ECO:0000256" key="8">
    <source>
        <dbReference type="ARBA" id="ARBA00023052"/>
    </source>
</evidence>
<dbReference type="InterPro" id="IPR005475">
    <property type="entry name" value="Transketolase-like_Pyr-bd"/>
</dbReference>
<dbReference type="InterPro" id="IPR023213">
    <property type="entry name" value="CAT-like_dom_sf"/>
</dbReference>
<dbReference type="SMART" id="SM00861">
    <property type="entry name" value="Transket_pyr"/>
    <property type="match status" value="1"/>
</dbReference>
<dbReference type="Pfam" id="PF16078">
    <property type="entry name" value="2-oxogl_dehyd_N"/>
    <property type="match status" value="1"/>
</dbReference>
<keyword evidence="6" id="KW-0460">Magnesium</keyword>
<keyword evidence="7" id="KW-0560">Oxidoreductase</keyword>
<keyword evidence="15" id="KW-1185">Reference proteome</keyword>
<sequence>MASEAKTVTSSQSEDFGTNQSFVEDLYSSYLNNPQSVGPQWKEMFRAWQAAGRSPVIHEPAAQPEVSEQTQQDQRTIHSTHGREVTASTNVTRSDLPPQPRSAAQPAVTPYAQKFDLKPKVGQIYEQEHSQFVPLKGSDRGLVKNMDASLELPTATTVRALPARVMFDNRRVINKYLASTRGGKVSFTHLIAYAMVEALSEMPEMNYSYKLDEANKPTLVKPSAVNLGIAIDVTKPNGERTLVVPSIKHAEHMTFSEFLIAFEDLIKRGRENNLTIEDYQGTTVSLTNPGGFGTTHSIPRLMKGQGLIVGVGSMVYPPAFAGTAEAQLARMGISKVVHITSTYDHRVIQGATSGRFLRLMEHKLLGLDGFYDRVYVALHIPFKPFVWETDVEYDAKRELGKPARIAELIHAYRQRGHLIADTDPLSFHIRRHPDLEISSYGLTLWDLDRSFPTGGFAESSHLTLRQILDQLREAYCRTVGIEYMHIQDPAQRTWFQARLERPAEPATIEQRRRILTKLNEAEAFETFLQTKYIGQKRFSLEGGESLIPALDSILEGAAESGLSDVAIGMAHRGRLNVLTNIAGKSYAQVFNEFDGRIDPSSVQGSGDVKYHLGTEGSYTSPKGKKVGVYLAANPSHLEAADGVLEGIVRGKHDLMGVTDSFYPVLPILIHGDAAFSGQGVVWETFNLSQLPGYKNGGTIHIIVNNQIGFTTAPSLGRSSRYTTDMAKGLQLPIFHVNGDDPEAVARVARLAQEFREEFHKDVIIDIICYRRRGHNEGDDPSMTQPVMYSLVESKRTTRRIYAEALIGRGDMTSEEVAELENTYQDTLDRALNSVRESDDTLTKSEIQAAVSLGQPHSQDDDAAAMIGWQTATTPGVLARIGAAHVQVPEGFTPHKKVLQLFTKRNEMATQGNIDWGFGELLAFGSLLIEGVPVRMSGQDVRRGTFVQRHAISHGDGTGKEWTPLQHLTEDQARFEIHDSPLSEYSVMAFEYGYSVERPDALVVWEAQFGDFANGAQTVVDEFISSAEQKWNQKSSLVLMLPHGYEGQGPDHSSARIERYLQLCAENNMIVVQPSTPANHFHMLRRQAYQRPRKPLIAITPKQLLRRKGAVSQVEDFTTGTFQTVIGEHRQDLDVTRVVLCTGRLYYDLLDRREKDNDTSVAIIRIEQLYPHPVQELANELAKYPNAELIWAQDEPANQGAWPHLALEMFLPMGLQVKRVSRPAAASTATGLGKIHQAQAQTIIDEVFAK</sequence>
<evidence type="ECO:0000256" key="2">
    <source>
        <dbReference type="ARBA" id="ARBA00001964"/>
    </source>
</evidence>
<dbReference type="NCBIfam" id="TIGR00239">
    <property type="entry name" value="2oxo_dh_E1"/>
    <property type="match status" value="1"/>
</dbReference>
<reference evidence="14" key="1">
    <citation type="submission" date="2022-06" db="EMBL/GenBank/DDBJ databases">
        <title>Complete Genome Sequence of Arcanobacterium pinnipediorum strain DSM 28752 isolated from a harbour seal.</title>
        <authorList>
            <person name="Borowiak M."/>
            <person name="Kreitlow A."/>
            <person name="Alssahen M."/>
            <person name="Malorny B."/>
            <person name="Laemmler C."/>
            <person name="Prenger-Berninghoff E."/>
            <person name="Siebert U."/>
            <person name="Ploetz M."/>
            <person name="Abdulmawjood A."/>
        </authorList>
    </citation>
    <scope>NUCLEOTIDE SEQUENCE</scope>
    <source>
        <strain evidence="14">DSM 28752</strain>
    </source>
</reference>
<dbReference type="Gene3D" id="3.40.50.970">
    <property type="match status" value="1"/>
</dbReference>
<name>A0ABY5AHM8_9ACTO</name>
<dbReference type="NCBIfam" id="NF008907">
    <property type="entry name" value="PRK12270.1"/>
    <property type="match status" value="1"/>
</dbReference>
<keyword evidence="9" id="KW-0511">Multifunctional enzyme</keyword>
<dbReference type="PIRSF" id="PIRSF000157">
    <property type="entry name" value="Oxoglu_dh_E1"/>
    <property type="match status" value="1"/>
</dbReference>
<comment type="cofactor">
    <cofactor evidence="2">
        <name>thiamine diphosphate</name>
        <dbReference type="ChEBI" id="CHEBI:58937"/>
    </cofactor>
</comment>
<accession>A0ABY5AHM8</accession>
<dbReference type="Pfam" id="PF02779">
    <property type="entry name" value="Transket_pyr"/>
    <property type="match status" value="1"/>
</dbReference>
<feature type="compositionally biased region" description="Polar residues" evidence="12">
    <location>
        <begin position="66"/>
        <end position="79"/>
    </location>
</feature>
<gene>
    <name evidence="14" type="ORF">NG665_01520</name>
</gene>
<dbReference type="Pfam" id="PF00198">
    <property type="entry name" value="2-oxoacid_dh"/>
    <property type="match status" value="1"/>
</dbReference>
<keyword evidence="14" id="KW-0456">Lyase</keyword>
<keyword evidence="4" id="KW-0816">Tricarboxylic acid cycle</keyword>
<dbReference type="InterPro" id="IPR042179">
    <property type="entry name" value="KGD_C_sf"/>
</dbReference>
<dbReference type="Gene3D" id="3.40.50.12470">
    <property type="match status" value="1"/>
</dbReference>
<dbReference type="InterPro" id="IPR011603">
    <property type="entry name" value="2oxoglutarate_DH_E1"/>
</dbReference>
<comment type="cofactor">
    <cofactor evidence="1">
        <name>Mg(2+)</name>
        <dbReference type="ChEBI" id="CHEBI:18420"/>
    </cofactor>
</comment>
<dbReference type="Gene3D" id="3.40.50.11610">
    <property type="entry name" value="Multifunctional 2-oxoglutarate metabolism enzyme, C-terminal domain"/>
    <property type="match status" value="1"/>
</dbReference>
<evidence type="ECO:0000256" key="1">
    <source>
        <dbReference type="ARBA" id="ARBA00001946"/>
    </source>
</evidence>
<dbReference type="SUPFAM" id="SSF52518">
    <property type="entry name" value="Thiamin diphosphate-binding fold (THDP-binding)"/>
    <property type="match status" value="2"/>
</dbReference>
<protein>
    <submittedName>
        <fullName evidence="14">Multifunctional oxoglutarate decarboxylase/oxoglutarate dehydrogenase thiamine pyrophosphate-binding subunit/dihydrolipoyllysine-residue succinyltransferase subunit</fullName>
        <ecNumber evidence="14">4.1.1.71</ecNumber>
    </submittedName>
</protein>
<dbReference type="PANTHER" id="PTHR23152:SF4">
    <property type="entry name" value="2-OXOADIPATE DEHYDROGENASE COMPLEX COMPONENT E1"/>
    <property type="match status" value="1"/>
</dbReference>
<dbReference type="Gene3D" id="3.30.559.10">
    <property type="entry name" value="Chloramphenicol acetyltransferase-like domain"/>
    <property type="match status" value="1"/>
</dbReference>
<evidence type="ECO:0000259" key="13">
    <source>
        <dbReference type="SMART" id="SM00861"/>
    </source>
</evidence>
<comment type="catalytic activity">
    <reaction evidence="11">
        <text>N(6)-[(R)-dihydrolipoyl]-L-lysyl-[protein] + succinyl-CoA = N(6)-[(R)-S(8)-succinyldihydrolipoyl]-L-lysyl-[protein] + CoA</text>
        <dbReference type="Rhea" id="RHEA:15213"/>
        <dbReference type="Rhea" id="RHEA-COMP:10475"/>
        <dbReference type="Rhea" id="RHEA-COMP:20092"/>
        <dbReference type="ChEBI" id="CHEBI:57287"/>
        <dbReference type="ChEBI" id="CHEBI:57292"/>
        <dbReference type="ChEBI" id="CHEBI:83100"/>
        <dbReference type="ChEBI" id="CHEBI:83120"/>
        <dbReference type="EC" id="2.3.1.61"/>
    </reaction>
</comment>
<evidence type="ECO:0000256" key="9">
    <source>
        <dbReference type="ARBA" id="ARBA00023268"/>
    </source>
</evidence>
<dbReference type="GO" id="GO:0008683">
    <property type="term" value="F:2-oxoglutarate decarboxylase activity"/>
    <property type="evidence" value="ECO:0007669"/>
    <property type="project" value="UniProtKB-EC"/>
</dbReference>
<evidence type="ECO:0000256" key="4">
    <source>
        <dbReference type="ARBA" id="ARBA00022532"/>
    </source>
</evidence>
<evidence type="ECO:0000256" key="7">
    <source>
        <dbReference type="ARBA" id="ARBA00023002"/>
    </source>
</evidence>
<evidence type="ECO:0000256" key="11">
    <source>
        <dbReference type="ARBA" id="ARBA00052761"/>
    </source>
</evidence>
<dbReference type="EMBL" id="CP099547">
    <property type="protein sequence ID" value="USR79699.1"/>
    <property type="molecule type" value="Genomic_DNA"/>
</dbReference>
<dbReference type="InterPro" id="IPR001078">
    <property type="entry name" value="2-oxoacid_DH_actylTfrase"/>
</dbReference>
<feature type="domain" description="Transketolase-like pyrimidine-binding" evidence="13">
    <location>
        <begin position="913"/>
        <end position="1106"/>
    </location>
</feature>
<dbReference type="Proteomes" id="UP001056109">
    <property type="component" value="Chromosome"/>
</dbReference>
<dbReference type="InterPro" id="IPR029061">
    <property type="entry name" value="THDP-binding"/>
</dbReference>
<dbReference type="SUPFAM" id="SSF52777">
    <property type="entry name" value="CoA-dependent acyltransferases"/>
    <property type="match status" value="1"/>
</dbReference>
<evidence type="ECO:0000313" key="14">
    <source>
        <dbReference type="EMBL" id="USR79699.1"/>
    </source>
</evidence>
<evidence type="ECO:0000256" key="6">
    <source>
        <dbReference type="ARBA" id="ARBA00022842"/>
    </source>
</evidence>
<dbReference type="EC" id="4.1.1.71" evidence="14"/>
<dbReference type="PANTHER" id="PTHR23152">
    <property type="entry name" value="2-OXOGLUTARATE DEHYDROGENASE"/>
    <property type="match status" value="1"/>
</dbReference>
<evidence type="ECO:0000313" key="15">
    <source>
        <dbReference type="Proteomes" id="UP001056109"/>
    </source>
</evidence>